<dbReference type="Gene3D" id="3.40.50.720">
    <property type="entry name" value="NAD(P)-binding Rossmann-like Domain"/>
    <property type="match status" value="1"/>
</dbReference>
<dbReference type="InterPro" id="IPR045886">
    <property type="entry name" value="ThiF/MoeB/HesA"/>
</dbReference>
<evidence type="ECO:0000313" key="2">
    <source>
        <dbReference type="EMBL" id="ADP81202.1"/>
    </source>
</evidence>
<dbReference type="InterPro" id="IPR035985">
    <property type="entry name" value="Ubiquitin-activating_enz"/>
</dbReference>
<name>E3IU09_PSEI1</name>
<keyword evidence="3" id="KW-1185">Reference proteome</keyword>
<dbReference type="HOGENOM" id="CLU_079318_0_0_11"/>
<dbReference type="RefSeq" id="WP_013424320.1">
    <property type="nucleotide sequence ID" value="NC_014666.1"/>
</dbReference>
<dbReference type="KEGG" id="fri:FraEuI1c_3189"/>
<evidence type="ECO:0000259" key="1">
    <source>
        <dbReference type="Pfam" id="PF00899"/>
    </source>
</evidence>
<dbReference type="InParanoid" id="E3IU09"/>
<gene>
    <name evidence="2" type="ordered locus">FraEuI1c_3189</name>
</gene>
<dbReference type="InterPro" id="IPR000594">
    <property type="entry name" value="ThiF_NAD_FAD-bd"/>
</dbReference>
<organism evidence="2 3">
    <name type="scientific">Pseudofrankia inefficax (strain DSM 45817 / CECT 9037 / DDB 130130 / EuI1c)</name>
    <name type="common">Frankia inefficax</name>
    <dbReference type="NCBI Taxonomy" id="298654"/>
    <lineage>
        <taxon>Bacteria</taxon>
        <taxon>Bacillati</taxon>
        <taxon>Actinomycetota</taxon>
        <taxon>Actinomycetes</taxon>
        <taxon>Frankiales</taxon>
        <taxon>Frankiaceae</taxon>
        <taxon>Pseudofrankia</taxon>
    </lineage>
</organism>
<dbReference type="Proteomes" id="UP000002484">
    <property type="component" value="Chromosome"/>
</dbReference>
<dbReference type="eggNOG" id="COG0476">
    <property type="taxonomic scope" value="Bacteria"/>
</dbReference>
<dbReference type="PANTHER" id="PTHR43267:SF1">
    <property type="entry name" value="TRNA THREONYLCARBAMOYLADENOSINE DEHYDRATASE"/>
    <property type="match status" value="1"/>
</dbReference>
<reference evidence="2 3" key="1">
    <citation type="submission" date="2010-10" db="EMBL/GenBank/DDBJ databases">
        <title>Complete sequence of Frankia sp. EuI1c.</title>
        <authorList>
            <consortium name="US DOE Joint Genome Institute"/>
            <person name="Lucas S."/>
            <person name="Copeland A."/>
            <person name="Lapidus A."/>
            <person name="Cheng J.-F."/>
            <person name="Bruce D."/>
            <person name="Goodwin L."/>
            <person name="Pitluck S."/>
            <person name="Chertkov O."/>
            <person name="Detter J.C."/>
            <person name="Han C."/>
            <person name="Tapia R."/>
            <person name="Land M."/>
            <person name="Hauser L."/>
            <person name="Jeffries C."/>
            <person name="Kyrpides N."/>
            <person name="Ivanova N."/>
            <person name="Mikhailova N."/>
            <person name="Beauchemin N."/>
            <person name="Sen A."/>
            <person name="Sur S.A."/>
            <person name="Gtari M."/>
            <person name="Wall L."/>
            <person name="Tisa L."/>
            <person name="Woyke T."/>
        </authorList>
    </citation>
    <scope>NUCLEOTIDE SEQUENCE [LARGE SCALE GENOMIC DNA]</scope>
    <source>
        <strain evidence="3">DSM 45817 / CECT 9037 / EuI1c</strain>
    </source>
</reference>
<proteinExistence type="predicted"/>
<feature type="domain" description="THIF-type NAD/FAD binding fold" evidence="1">
    <location>
        <begin position="38"/>
        <end position="155"/>
    </location>
</feature>
<dbReference type="PANTHER" id="PTHR43267">
    <property type="entry name" value="TRNA THREONYLCARBAMOYLADENOSINE DEHYDRATASE"/>
    <property type="match status" value="1"/>
</dbReference>
<sequence>MPENRVIRHRGDYDDAFYWERVDRNLGWLGDTPTEQRGRQEKLRDSVIGIAGTGGIGGSSALRLVRMGVRNLKLADSDSFDVSNIQRQVGADLDHLGRNKAEVVGEMAFALTRDVNIDVFPDGITAATADEFVQGCDVILDQIDVYTVDAHYALHEAFRRSTRARFILTVLTIGHAAYVFKYTRDSMPVEEVYGLPAGAELDEKNLRQLIHRFMPVRPDLVSDRAFDEWWIENRTIPIYGGTPPLCEGVLVERTALEVMDIPGVTPLPVQPGYAIFDARSWTTRTFSGTWW</sequence>
<dbReference type="STRING" id="298654.FraEuI1c_3189"/>
<accession>E3IU09</accession>
<dbReference type="EMBL" id="CP002299">
    <property type="protein sequence ID" value="ADP81202.1"/>
    <property type="molecule type" value="Genomic_DNA"/>
</dbReference>
<dbReference type="GO" id="GO:0008641">
    <property type="term" value="F:ubiquitin-like modifier activating enzyme activity"/>
    <property type="evidence" value="ECO:0007669"/>
    <property type="project" value="InterPro"/>
</dbReference>
<dbReference type="AlphaFoldDB" id="E3IU09"/>
<dbReference type="Pfam" id="PF00899">
    <property type="entry name" value="ThiF"/>
    <property type="match status" value="1"/>
</dbReference>
<protein>
    <submittedName>
        <fullName evidence="2">UBA/THIF-type NAD/FAD binding protein</fullName>
    </submittedName>
</protein>
<evidence type="ECO:0000313" key="3">
    <source>
        <dbReference type="Proteomes" id="UP000002484"/>
    </source>
</evidence>
<dbReference type="OrthoDB" id="5149792at2"/>
<dbReference type="SUPFAM" id="SSF69572">
    <property type="entry name" value="Activating enzymes of the ubiquitin-like proteins"/>
    <property type="match status" value="1"/>
</dbReference>
<dbReference type="GO" id="GO:0061504">
    <property type="term" value="P:cyclic threonylcarbamoyladenosine biosynthetic process"/>
    <property type="evidence" value="ECO:0007669"/>
    <property type="project" value="TreeGrafter"/>
</dbReference>
<dbReference type="CDD" id="cd01483">
    <property type="entry name" value="E1_enzyme_family"/>
    <property type="match status" value="1"/>
</dbReference>
<dbReference type="GO" id="GO:0061503">
    <property type="term" value="F:tRNA threonylcarbamoyladenosine dehydratase"/>
    <property type="evidence" value="ECO:0007669"/>
    <property type="project" value="TreeGrafter"/>
</dbReference>